<dbReference type="EMBL" id="BAABIV010000014">
    <property type="protein sequence ID" value="GAA4992153.1"/>
    <property type="molecule type" value="Genomic_DNA"/>
</dbReference>
<evidence type="ECO:0000313" key="3">
    <source>
        <dbReference type="Proteomes" id="UP001500610"/>
    </source>
</evidence>
<gene>
    <name evidence="2" type="ORF">GCM10023257_35990</name>
</gene>
<feature type="region of interest" description="Disordered" evidence="1">
    <location>
        <begin position="1"/>
        <end position="72"/>
    </location>
</feature>
<protein>
    <submittedName>
        <fullName evidence="2">Uncharacterized protein</fullName>
    </submittedName>
</protein>
<dbReference type="RefSeq" id="WP_226027091.1">
    <property type="nucleotide sequence ID" value="NZ_BAABIV010000014.1"/>
</dbReference>
<feature type="compositionally biased region" description="Basic and acidic residues" evidence="1">
    <location>
        <begin position="20"/>
        <end position="72"/>
    </location>
</feature>
<dbReference type="Proteomes" id="UP001500610">
    <property type="component" value="Unassembled WGS sequence"/>
</dbReference>
<proteinExistence type="predicted"/>
<organism evidence="2 3">
    <name type="scientific">Streptomyces hyderabadensis</name>
    <dbReference type="NCBI Taxonomy" id="598549"/>
    <lineage>
        <taxon>Bacteria</taxon>
        <taxon>Bacillati</taxon>
        <taxon>Actinomycetota</taxon>
        <taxon>Actinomycetes</taxon>
        <taxon>Kitasatosporales</taxon>
        <taxon>Streptomycetaceae</taxon>
        <taxon>Streptomyces</taxon>
    </lineage>
</organism>
<feature type="compositionally biased region" description="Basic and acidic residues" evidence="1">
    <location>
        <begin position="1"/>
        <end position="13"/>
    </location>
</feature>
<reference evidence="3" key="1">
    <citation type="journal article" date="2019" name="Int. J. Syst. Evol. Microbiol.">
        <title>The Global Catalogue of Microorganisms (GCM) 10K type strain sequencing project: providing services to taxonomists for standard genome sequencing and annotation.</title>
        <authorList>
            <consortium name="The Broad Institute Genomics Platform"/>
            <consortium name="The Broad Institute Genome Sequencing Center for Infectious Disease"/>
            <person name="Wu L."/>
            <person name="Ma J."/>
        </authorList>
    </citation>
    <scope>NUCLEOTIDE SEQUENCE [LARGE SCALE GENOMIC DNA]</scope>
    <source>
        <strain evidence="3">JCM 17657</strain>
    </source>
</reference>
<comment type="caution">
    <text evidence="2">The sequence shown here is derived from an EMBL/GenBank/DDBJ whole genome shotgun (WGS) entry which is preliminary data.</text>
</comment>
<accession>A0ABP9I9Z3</accession>
<evidence type="ECO:0000313" key="2">
    <source>
        <dbReference type="EMBL" id="GAA4992153.1"/>
    </source>
</evidence>
<name>A0ABP9I9Z3_9ACTN</name>
<keyword evidence="3" id="KW-1185">Reference proteome</keyword>
<evidence type="ECO:0000256" key="1">
    <source>
        <dbReference type="SAM" id="MobiDB-lite"/>
    </source>
</evidence>
<sequence>MGMKDQFQDKADRMQQQGKQRAEQARDQFQNRDRRRDEDEMDPASRRRESEHQNPSSRRRDEDERLQDSFDA</sequence>